<organism evidence="1 2">
    <name type="scientific">Mesorhizobium mediterraneum</name>
    <dbReference type="NCBI Taxonomy" id="43617"/>
    <lineage>
        <taxon>Bacteria</taxon>
        <taxon>Pseudomonadati</taxon>
        <taxon>Pseudomonadota</taxon>
        <taxon>Alphaproteobacteria</taxon>
        <taxon>Hyphomicrobiales</taxon>
        <taxon>Phyllobacteriaceae</taxon>
        <taxon>Mesorhizobium</taxon>
    </lineage>
</organism>
<evidence type="ECO:0000313" key="2">
    <source>
        <dbReference type="Proteomes" id="UP000216215"/>
    </source>
</evidence>
<proteinExistence type="predicted"/>
<comment type="caution">
    <text evidence="1">The sequence shown here is derived from an EMBL/GenBank/DDBJ whole genome shotgun (WGS) entry which is preliminary data.</text>
</comment>
<dbReference type="AlphaFoldDB" id="A0AB36R2H3"/>
<protein>
    <submittedName>
        <fullName evidence="1">Uncharacterized protein</fullName>
    </submittedName>
</protein>
<accession>A0AB36R2H3</accession>
<keyword evidence="2" id="KW-1185">Reference proteome</keyword>
<sequence length="60" mass="6945">MWRLCNKCDLDGNVSAIDPPEKAPLYRTGPKIEIDFSENTMRKLNASERTLYVRMERASL</sequence>
<evidence type="ECO:0000313" key="1">
    <source>
        <dbReference type="EMBL" id="PAP98789.1"/>
    </source>
</evidence>
<gene>
    <name evidence="1" type="ORF">CIT25_28995</name>
</gene>
<name>A0AB36R2H3_9HYPH</name>
<reference evidence="2" key="1">
    <citation type="submission" date="2017-08" db="EMBL/GenBank/DDBJ databases">
        <title>Mesorhizobium wenxinae sp. nov., a novel rhizobial species isolated from root nodules of chickpea (Cicer arietinum L.).</title>
        <authorList>
            <person name="Zhang J."/>
        </authorList>
    </citation>
    <scope>NUCLEOTIDE SEQUENCE [LARGE SCALE GENOMIC DNA]</scope>
    <source>
        <strain evidence="2">USDA 3392</strain>
    </source>
</reference>
<dbReference type="EMBL" id="NPKI01000041">
    <property type="protein sequence ID" value="PAP98789.1"/>
    <property type="molecule type" value="Genomic_DNA"/>
</dbReference>
<dbReference type="Proteomes" id="UP000216215">
    <property type="component" value="Unassembled WGS sequence"/>
</dbReference>